<dbReference type="EC" id="2.7.9.1" evidence="4"/>
<dbReference type="InterPro" id="IPR036637">
    <property type="entry name" value="Phosphohistidine_dom_sf"/>
</dbReference>
<evidence type="ECO:0000256" key="2">
    <source>
        <dbReference type="ARBA" id="ARBA00003144"/>
    </source>
</evidence>
<keyword evidence="9" id="KW-0460">Magnesium</keyword>
<dbReference type="Gene3D" id="3.20.20.60">
    <property type="entry name" value="Phosphoenolpyruvate-binding domains"/>
    <property type="match status" value="1"/>
</dbReference>
<dbReference type="GO" id="GO:0050242">
    <property type="term" value="F:pyruvate, phosphate dikinase activity"/>
    <property type="evidence" value="ECO:0007669"/>
    <property type="project" value="UniProtKB-EC"/>
</dbReference>
<evidence type="ECO:0000259" key="13">
    <source>
        <dbReference type="Pfam" id="PF02896"/>
    </source>
</evidence>
<comment type="function">
    <text evidence="2">Catalyzes the reversible phosphorylation of pyruvate and phosphate.</text>
</comment>
<dbReference type="STRING" id="1817772.A2527_10705"/>
<feature type="domain" description="PEP-utilising enzyme C-terminal" evidence="13">
    <location>
        <begin position="481"/>
        <end position="820"/>
    </location>
</feature>
<dbReference type="Pfam" id="PF02896">
    <property type="entry name" value="PEP-utilizers_C"/>
    <property type="match status" value="1"/>
</dbReference>
<dbReference type="PANTHER" id="PTHR22931:SF9">
    <property type="entry name" value="PYRUVATE, PHOSPHATE DIKINASE 1, CHLOROPLASTIC"/>
    <property type="match status" value="1"/>
</dbReference>
<dbReference type="InterPro" id="IPR000121">
    <property type="entry name" value="PEP_util_C"/>
</dbReference>
<evidence type="ECO:0000256" key="5">
    <source>
        <dbReference type="ARBA" id="ARBA00020138"/>
    </source>
</evidence>
<dbReference type="Gene3D" id="1.10.189.10">
    <property type="entry name" value="Pyruvate Phosphate Dikinase, domain 2"/>
    <property type="match status" value="1"/>
</dbReference>
<dbReference type="EMBL" id="MFNE01000004">
    <property type="protein sequence ID" value="OGG97129.1"/>
    <property type="molecule type" value="Genomic_DNA"/>
</dbReference>
<evidence type="ECO:0000313" key="15">
    <source>
        <dbReference type="Proteomes" id="UP000178449"/>
    </source>
</evidence>
<comment type="similarity">
    <text evidence="3">Belongs to the PEP-utilizing enzyme family.</text>
</comment>
<dbReference type="InterPro" id="IPR008279">
    <property type="entry name" value="PEP-util_enz_mobile_dom"/>
</dbReference>
<evidence type="ECO:0000256" key="9">
    <source>
        <dbReference type="ARBA" id="ARBA00022842"/>
    </source>
</evidence>
<evidence type="ECO:0000256" key="3">
    <source>
        <dbReference type="ARBA" id="ARBA00007837"/>
    </source>
</evidence>
<dbReference type="PANTHER" id="PTHR22931">
    <property type="entry name" value="PHOSPHOENOLPYRUVATE DIKINASE-RELATED"/>
    <property type="match status" value="1"/>
</dbReference>
<dbReference type="InterPro" id="IPR040442">
    <property type="entry name" value="Pyrv_kinase-like_dom_sf"/>
</dbReference>
<dbReference type="Proteomes" id="UP000178449">
    <property type="component" value="Unassembled WGS sequence"/>
</dbReference>
<name>A0A1F6GG97_9PROT</name>
<dbReference type="SUPFAM" id="SSF51621">
    <property type="entry name" value="Phosphoenolpyruvate/pyruvate domain"/>
    <property type="match status" value="1"/>
</dbReference>
<dbReference type="SUPFAM" id="SSF52009">
    <property type="entry name" value="Phosphohistidine domain"/>
    <property type="match status" value="1"/>
</dbReference>
<feature type="domain" description="PEP-utilising enzyme mobile" evidence="12">
    <location>
        <begin position="370"/>
        <end position="416"/>
    </location>
</feature>
<feature type="region of interest" description="Disordered" evidence="11">
    <location>
        <begin position="842"/>
        <end position="884"/>
    </location>
</feature>
<keyword evidence="6" id="KW-0808">Transferase</keyword>
<evidence type="ECO:0000259" key="12">
    <source>
        <dbReference type="Pfam" id="PF00391"/>
    </source>
</evidence>
<dbReference type="GO" id="GO:0046872">
    <property type="term" value="F:metal ion binding"/>
    <property type="evidence" value="ECO:0007669"/>
    <property type="project" value="UniProtKB-KW"/>
</dbReference>
<evidence type="ECO:0000256" key="7">
    <source>
        <dbReference type="ARBA" id="ARBA00022723"/>
    </source>
</evidence>
<dbReference type="AlphaFoldDB" id="A0A1F6GG97"/>
<comment type="cofactor">
    <cofactor evidence="1">
        <name>Mg(2+)</name>
        <dbReference type="ChEBI" id="CHEBI:18420"/>
    </cofactor>
</comment>
<keyword evidence="7" id="KW-0479">Metal-binding</keyword>
<protein>
    <recommendedName>
        <fullName evidence="5">Pyruvate, phosphate dikinase</fullName>
        <ecNumber evidence="4">2.7.9.1</ecNumber>
    </recommendedName>
    <alternativeName>
        <fullName evidence="10">Pyruvate, orthophosphate dikinase</fullName>
    </alternativeName>
</protein>
<evidence type="ECO:0000313" key="14">
    <source>
        <dbReference type="EMBL" id="OGG97129.1"/>
    </source>
</evidence>
<comment type="caution">
    <text evidence="14">The sequence shown here is derived from an EMBL/GenBank/DDBJ whole genome shotgun (WGS) entry which is preliminary data.</text>
</comment>
<feature type="compositionally biased region" description="Acidic residues" evidence="11">
    <location>
        <begin position="870"/>
        <end position="884"/>
    </location>
</feature>
<proteinExistence type="inferred from homology"/>
<evidence type="ECO:0000256" key="4">
    <source>
        <dbReference type="ARBA" id="ARBA00011994"/>
    </source>
</evidence>
<accession>A0A1F6GG97</accession>
<reference evidence="14 15" key="1">
    <citation type="journal article" date="2016" name="Nat. Commun.">
        <title>Thousands of microbial genomes shed light on interconnected biogeochemical processes in an aquifer system.</title>
        <authorList>
            <person name="Anantharaman K."/>
            <person name="Brown C.T."/>
            <person name="Hug L.A."/>
            <person name="Sharon I."/>
            <person name="Castelle C.J."/>
            <person name="Probst A.J."/>
            <person name="Thomas B.C."/>
            <person name="Singh A."/>
            <person name="Wilkins M.J."/>
            <person name="Karaoz U."/>
            <person name="Brodie E.L."/>
            <person name="Williams K.H."/>
            <person name="Hubbard S.S."/>
            <person name="Banfield J.F."/>
        </authorList>
    </citation>
    <scope>NUCLEOTIDE SEQUENCE [LARGE SCALE GENOMIC DNA]</scope>
</reference>
<dbReference type="Gene3D" id="3.50.30.10">
    <property type="entry name" value="Phosphohistidine domain"/>
    <property type="match status" value="1"/>
</dbReference>
<sequence length="884" mass="97388">MNHFKPLASEIPEDFPLWLRLQRELGQAELVFWIEARTLVGLTNSELERIVKPTLVEIKQQVGGIRAARGLLYAARIYGMVDLEPLASLDHLGFNEKILQRLGARYPEDDILRAWALLLQDFGDLSDRPPSQPEGSAQEQVQLLLLGRARGFAHTRQHQIENCLQLMAKKAPEGAILVLEPVRLPEPGEVWALGEVAPRDESKGGWDPQIWVKPFRAFNEPFRGEPEGQQPPWIKMEELSATWAKGDALDPPLAQIVALVEESVPERCAVRFLWDRNQVRPLGLRRLEAGNLTSRLSQLLDRFERGLIPASDLARSITPSQLEDLLATKLEDLDKLIPIKTQTQFIGAPGAASGRVYFSAARLLAAPTGPKILMVTEITPQDTEALRQSSGVITAQSSYASHGPVMARSLGLPSLLLPKAKISLKSARIGGDEINEGQWISLEVPQVGEPGLYRGQSNTLSPDPSTVARYTEALRGLPMPAEVLANTEELNGIKKALKWGAQGIGLFRLENLMMEGPRLTWLRGLVLAGEDADGVRQLKESLKSELMELMAPLEGKRFCLRLLDLSINDLLPKHGLETGLAAQDLAKAFIRSRTDKWIERIEAHRETNPMLGHRGVRMGLTSYFITRLQVQALLGALDALIRNGKKPPKVQLLIPYAATANEIKLLRRGGRDPVDGIEETIASWAKLKGFNEVPFSIELGAMIELPSAALDAYEIAREVSFFSFGGNDLTQSTMGLSREDWGQIQVGYAPLGLFGSDPFQHLTGPVKELIGLGIKRGKALRPDLKARFCGEQPLVEEDLLFLLDQGVSQISVPPGRVPGMLLKLVRLKLAIEQESTLVNSAPQKVASLPSASQPEVPEPALVAPQGLETPQEEEAFFEAPEDQL</sequence>
<evidence type="ECO:0000256" key="11">
    <source>
        <dbReference type="SAM" id="MobiDB-lite"/>
    </source>
</evidence>
<evidence type="ECO:0000256" key="1">
    <source>
        <dbReference type="ARBA" id="ARBA00001946"/>
    </source>
</evidence>
<dbReference type="GO" id="GO:0016301">
    <property type="term" value="F:kinase activity"/>
    <property type="evidence" value="ECO:0007669"/>
    <property type="project" value="UniProtKB-KW"/>
</dbReference>
<dbReference type="InterPro" id="IPR015813">
    <property type="entry name" value="Pyrv/PenolPyrv_kinase-like_dom"/>
</dbReference>
<keyword evidence="8" id="KW-0418">Kinase</keyword>
<organism evidence="14 15">
    <name type="scientific">Candidatus Lambdaproteobacteria bacterium RIFOXYD2_FULL_50_16</name>
    <dbReference type="NCBI Taxonomy" id="1817772"/>
    <lineage>
        <taxon>Bacteria</taxon>
        <taxon>Pseudomonadati</taxon>
        <taxon>Pseudomonadota</taxon>
        <taxon>Candidatus Lambdaproteobacteria</taxon>
    </lineage>
</organism>
<evidence type="ECO:0000256" key="6">
    <source>
        <dbReference type="ARBA" id="ARBA00022679"/>
    </source>
</evidence>
<evidence type="ECO:0000256" key="8">
    <source>
        <dbReference type="ARBA" id="ARBA00022777"/>
    </source>
</evidence>
<dbReference type="Pfam" id="PF00391">
    <property type="entry name" value="PEP-utilizers"/>
    <property type="match status" value="1"/>
</dbReference>
<dbReference type="InterPro" id="IPR010121">
    <property type="entry name" value="Pyruvate_phosphate_dikinase"/>
</dbReference>
<evidence type="ECO:0000256" key="10">
    <source>
        <dbReference type="ARBA" id="ARBA00032883"/>
    </source>
</evidence>
<gene>
    <name evidence="14" type="ORF">A2527_10705</name>
</gene>